<dbReference type="AlphaFoldDB" id="A0A183P8E0"/>
<evidence type="ECO:0000313" key="3">
    <source>
        <dbReference type="Proteomes" id="UP000269396"/>
    </source>
</evidence>
<evidence type="ECO:0000256" key="1">
    <source>
        <dbReference type="SAM" id="MobiDB-lite"/>
    </source>
</evidence>
<feature type="compositionally biased region" description="Basic and acidic residues" evidence="1">
    <location>
        <begin position="1"/>
        <end position="11"/>
    </location>
</feature>
<accession>A0A183P8E0</accession>
<sequence>MSNESNGDKKSNAVLVDADFPGDPLSTTEIVNKFEGNISEESNPNDLKSNVVHPHHLVTPSGFTIQS</sequence>
<organism evidence="2 3">
    <name type="scientific">Schistosoma mattheei</name>
    <dbReference type="NCBI Taxonomy" id="31246"/>
    <lineage>
        <taxon>Eukaryota</taxon>
        <taxon>Metazoa</taxon>
        <taxon>Spiralia</taxon>
        <taxon>Lophotrochozoa</taxon>
        <taxon>Platyhelminthes</taxon>
        <taxon>Trematoda</taxon>
        <taxon>Digenea</taxon>
        <taxon>Strigeidida</taxon>
        <taxon>Schistosomatoidea</taxon>
        <taxon>Schistosomatidae</taxon>
        <taxon>Schistosoma</taxon>
    </lineage>
</organism>
<keyword evidence="3" id="KW-1185">Reference proteome</keyword>
<protein>
    <submittedName>
        <fullName evidence="2">Uncharacterized protein</fullName>
    </submittedName>
</protein>
<evidence type="ECO:0000313" key="2">
    <source>
        <dbReference type="EMBL" id="VDP55322.1"/>
    </source>
</evidence>
<reference evidence="2 3" key="1">
    <citation type="submission" date="2018-11" db="EMBL/GenBank/DDBJ databases">
        <authorList>
            <consortium name="Pathogen Informatics"/>
        </authorList>
    </citation>
    <scope>NUCLEOTIDE SEQUENCE [LARGE SCALE GENOMIC DNA]</scope>
    <source>
        <strain>Denwood</strain>
        <strain evidence="3">Zambia</strain>
    </source>
</reference>
<dbReference type="EMBL" id="UZAL01030743">
    <property type="protein sequence ID" value="VDP55322.1"/>
    <property type="molecule type" value="Genomic_DNA"/>
</dbReference>
<dbReference type="Proteomes" id="UP000269396">
    <property type="component" value="Unassembled WGS sequence"/>
</dbReference>
<proteinExistence type="predicted"/>
<name>A0A183P8E0_9TREM</name>
<feature type="region of interest" description="Disordered" evidence="1">
    <location>
        <begin position="1"/>
        <end position="26"/>
    </location>
</feature>
<gene>
    <name evidence="2" type="ORF">SMTD_LOCUS10626</name>
</gene>